<dbReference type="Pfam" id="PF09900">
    <property type="entry name" value="DUF2127"/>
    <property type="match status" value="1"/>
</dbReference>
<feature type="transmembrane region" description="Helical" evidence="1">
    <location>
        <begin position="122"/>
        <end position="145"/>
    </location>
</feature>
<evidence type="ECO:0000313" key="3">
    <source>
        <dbReference type="Proteomes" id="UP000031433"/>
    </source>
</evidence>
<dbReference type="Proteomes" id="UP000031433">
    <property type="component" value="Unassembled WGS sequence"/>
</dbReference>
<dbReference type="RefSeq" id="WP_039643261.1">
    <property type="nucleotide sequence ID" value="NZ_JXBL01000001.1"/>
</dbReference>
<name>A0A0C1QLL1_9BACT</name>
<proteinExistence type="predicted"/>
<sequence length="153" mass="16609">MEPNSRDIAGIRTVALFEGAKGALVIAAGLGLLALIHHDVQALAEEIVSLFHLNPASRIPRIFLEAADAASDGRLRLLALGAFGYASLRFTEAWGLWRARPWAEWLGIVSGGIYLPLEVYELVVSISAVKIGTFLVNLIVVAVLVRARIRARR</sequence>
<accession>A0A0C1QLL1</accession>
<protein>
    <submittedName>
        <fullName evidence="2">Membrane protein</fullName>
    </submittedName>
</protein>
<comment type="caution">
    <text evidence="2">The sequence shown here is derived from an EMBL/GenBank/DDBJ whole genome shotgun (WGS) entry which is preliminary data.</text>
</comment>
<dbReference type="AlphaFoldDB" id="A0A0C1QLL1"/>
<reference evidence="2 3" key="1">
    <citation type="submission" date="2015-01" db="EMBL/GenBank/DDBJ databases">
        <title>Genome sequence of the anaerobic bacterium Geobacter soli GSS01, a dissimilatory Fe(III) reducer from soil.</title>
        <authorList>
            <person name="Yang G."/>
            <person name="Zhou S."/>
        </authorList>
    </citation>
    <scope>NUCLEOTIDE SEQUENCE [LARGE SCALE GENOMIC DNA]</scope>
    <source>
        <strain evidence="2 3">GSS01</strain>
    </source>
</reference>
<evidence type="ECO:0000313" key="2">
    <source>
        <dbReference type="EMBL" id="KIE41477.1"/>
    </source>
</evidence>
<keyword evidence="1" id="KW-0812">Transmembrane</keyword>
<keyword evidence="1" id="KW-0472">Membrane</keyword>
<keyword evidence="1" id="KW-1133">Transmembrane helix</keyword>
<organism evidence="2 3">
    <name type="scientific">Geobacter soli</name>
    <dbReference type="NCBI Taxonomy" id="1510391"/>
    <lineage>
        <taxon>Bacteria</taxon>
        <taxon>Pseudomonadati</taxon>
        <taxon>Thermodesulfobacteriota</taxon>
        <taxon>Desulfuromonadia</taxon>
        <taxon>Geobacterales</taxon>
        <taxon>Geobacteraceae</taxon>
        <taxon>Geobacter</taxon>
    </lineage>
</organism>
<keyword evidence="3" id="KW-1185">Reference proteome</keyword>
<evidence type="ECO:0000256" key="1">
    <source>
        <dbReference type="SAM" id="Phobius"/>
    </source>
</evidence>
<dbReference type="EMBL" id="JXBL01000001">
    <property type="protein sequence ID" value="KIE41477.1"/>
    <property type="molecule type" value="Genomic_DNA"/>
</dbReference>
<gene>
    <name evidence="2" type="ORF">SE37_01935</name>
</gene>
<dbReference type="InterPro" id="IPR021125">
    <property type="entry name" value="DUF2127"/>
</dbReference>